<sequence length="162" mass="18614">MNDAAPSHKSLYRWEKRQSALDQPSKPAKNDDIKDWLRQVENASSNAVESVFPRSSGRKTSKIPANQATDTTYTEAREILDEWMNDKLRLEAGLNDSDDDDIVQANVRSVKQACNLSFDEDDQFEFLREPKDIFTFKDPSVYYETHDESDLVKDILHGLFVP</sequence>
<protein>
    <submittedName>
        <fullName evidence="2">Uncharacterized protein</fullName>
    </submittedName>
</protein>
<feature type="region of interest" description="Disordered" evidence="1">
    <location>
        <begin position="1"/>
        <end position="31"/>
    </location>
</feature>
<evidence type="ECO:0000313" key="2">
    <source>
        <dbReference type="EMBL" id="CAF3740826.1"/>
    </source>
</evidence>
<dbReference type="Proteomes" id="UP000663844">
    <property type="component" value="Unassembled WGS sequence"/>
</dbReference>
<name>A0A818XI66_9BILA</name>
<organism evidence="2 3">
    <name type="scientific">Adineta steineri</name>
    <dbReference type="NCBI Taxonomy" id="433720"/>
    <lineage>
        <taxon>Eukaryota</taxon>
        <taxon>Metazoa</taxon>
        <taxon>Spiralia</taxon>
        <taxon>Gnathifera</taxon>
        <taxon>Rotifera</taxon>
        <taxon>Eurotatoria</taxon>
        <taxon>Bdelloidea</taxon>
        <taxon>Adinetida</taxon>
        <taxon>Adinetidae</taxon>
        <taxon>Adineta</taxon>
    </lineage>
</organism>
<gene>
    <name evidence="2" type="ORF">OXD698_LOCUS14868</name>
</gene>
<comment type="caution">
    <text evidence="2">The sequence shown here is derived from an EMBL/GenBank/DDBJ whole genome shotgun (WGS) entry which is preliminary data.</text>
</comment>
<evidence type="ECO:0000256" key="1">
    <source>
        <dbReference type="SAM" id="MobiDB-lite"/>
    </source>
</evidence>
<reference evidence="2" key="1">
    <citation type="submission" date="2021-02" db="EMBL/GenBank/DDBJ databases">
        <authorList>
            <person name="Nowell W R."/>
        </authorList>
    </citation>
    <scope>NUCLEOTIDE SEQUENCE</scope>
</reference>
<dbReference type="AlphaFoldDB" id="A0A818XI66"/>
<dbReference type="EMBL" id="CAJOAZ010000956">
    <property type="protein sequence ID" value="CAF3740826.1"/>
    <property type="molecule type" value="Genomic_DNA"/>
</dbReference>
<proteinExistence type="predicted"/>
<evidence type="ECO:0000313" key="3">
    <source>
        <dbReference type="Proteomes" id="UP000663844"/>
    </source>
</evidence>
<accession>A0A818XI66</accession>
<feature type="region of interest" description="Disordered" evidence="1">
    <location>
        <begin position="47"/>
        <end position="66"/>
    </location>
</feature>